<name>L0AZK3_THEEQ</name>
<reference evidence="2 3" key="1">
    <citation type="journal article" date="2012" name="BMC Genomics">
        <title>Comparative genomic analysis and phylogenetic position of Theileria equi.</title>
        <authorList>
            <person name="Kappmeyer L.S."/>
            <person name="Thiagarajan M."/>
            <person name="Herndon D.R."/>
            <person name="Ramsay J.D."/>
            <person name="Caler E."/>
            <person name="Djikeng A."/>
            <person name="Gillespie J.J."/>
            <person name="Lau A.O."/>
            <person name="Roalson E.H."/>
            <person name="Silva J.C."/>
            <person name="Silva M.G."/>
            <person name="Suarez C.E."/>
            <person name="Ueti M.W."/>
            <person name="Nene V.M."/>
            <person name="Mealey R.H."/>
            <person name="Knowles D.P."/>
            <person name="Brayton K.A."/>
        </authorList>
    </citation>
    <scope>NUCLEOTIDE SEQUENCE [LARGE SCALE GENOMIC DNA]</scope>
    <source>
        <strain evidence="2 3">WA</strain>
    </source>
</reference>
<feature type="domain" description="DUF8019" evidence="1">
    <location>
        <begin position="1"/>
        <end position="52"/>
    </location>
</feature>
<dbReference type="GeneID" id="15805763"/>
<proteinExistence type="predicted"/>
<accession>L0AZK3</accession>
<organism evidence="2 3">
    <name type="scientific">Theileria equi strain WA</name>
    <dbReference type="NCBI Taxonomy" id="1537102"/>
    <lineage>
        <taxon>Eukaryota</taxon>
        <taxon>Sar</taxon>
        <taxon>Alveolata</taxon>
        <taxon>Apicomplexa</taxon>
        <taxon>Aconoidasida</taxon>
        <taxon>Piroplasmida</taxon>
        <taxon>Theileriidae</taxon>
        <taxon>Theileria</taxon>
    </lineage>
</organism>
<dbReference type="Proteomes" id="UP000031512">
    <property type="component" value="Chromosome 3"/>
</dbReference>
<evidence type="ECO:0000313" key="2">
    <source>
        <dbReference type="EMBL" id="AFZ81022.1"/>
    </source>
</evidence>
<dbReference type="KEGG" id="beq:BEWA_004300"/>
<dbReference type="RefSeq" id="XP_004830688.1">
    <property type="nucleotide sequence ID" value="XM_004830631.1"/>
</dbReference>
<protein>
    <recommendedName>
        <fullName evidence="1">DUF8019 domain-containing protein</fullName>
    </recommendedName>
</protein>
<evidence type="ECO:0000259" key="1">
    <source>
        <dbReference type="Pfam" id="PF26058"/>
    </source>
</evidence>
<sequence length="59" mass="6300">MASCPEGYHLCNKFELYTGGYKVARKLSLPSNEIMASAAAEPSNGIGLCCANLQYNADL</sequence>
<dbReference type="AlphaFoldDB" id="L0AZK3"/>
<dbReference type="InterPro" id="IPR058332">
    <property type="entry name" value="DUF8019"/>
</dbReference>
<dbReference type="EMBL" id="CP001670">
    <property type="protein sequence ID" value="AFZ81022.1"/>
    <property type="molecule type" value="Genomic_DNA"/>
</dbReference>
<dbReference type="Pfam" id="PF26058">
    <property type="entry name" value="DUF8019"/>
    <property type="match status" value="1"/>
</dbReference>
<gene>
    <name evidence="2" type="ORF">BEWA_004300</name>
</gene>
<keyword evidence="3" id="KW-1185">Reference proteome</keyword>
<dbReference type="VEuPathDB" id="PiroplasmaDB:BEWA_004300"/>
<evidence type="ECO:0000313" key="3">
    <source>
        <dbReference type="Proteomes" id="UP000031512"/>
    </source>
</evidence>